<reference evidence="2" key="1">
    <citation type="submission" date="2023-04" db="EMBL/GenBank/DDBJ databases">
        <title>Phytophthora fragariaefolia NBRC 109709.</title>
        <authorList>
            <person name="Ichikawa N."/>
            <person name="Sato H."/>
            <person name="Tonouchi N."/>
        </authorList>
    </citation>
    <scope>NUCLEOTIDE SEQUENCE</scope>
    <source>
        <strain evidence="2">NBRC 109709</strain>
    </source>
</reference>
<feature type="compositionally biased region" description="Polar residues" evidence="1">
    <location>
        <begin position="482"/>
        <end position="503"/>
    </location>
</feature>
<comment type="caution">
    <text evidence="2">The sequence shown here is derived from an EMBL/GenBank/DDBJ whole genome shotgun (WGS) entry which is preliminary data.</text>
</comment>
<dbReference type="AlphaFoldDB" id="A0A9W7D2T0"/>
<name>A0A9W7D2T0_9STRA</name>
<proteinExistence type="predicted"/>
<keyword evidence="3" id="KW-1185">Reference proteome</keyword>
<feature type="region of interest" description="Disordered" evidence="1">
    <location>
        <begin position="300"/>
        <end position="370"/>
    </location>
</feature>
<evidence type="ECO:0000256" key="1">
    <source>
        <dbReference type="SAM" id="MobiDB-lite"/>
    </source>
</evidence>
<organism evidence="2 3">
    <name type="scientific">Phytophthora fragariaefolia</name>
    <dbReference type="NCBI Taxonomy" id="1490495"/>
    <lineage>
        <taxon>Eukaryota</taxon>
        <taxon>Sar</taxon>
        <taxon>Stramenopiles</taxon>
        <taxon>Oomycota</taxon>
        <taxon>Peronosporomycetes</taxon>
        <taxon>Peronosporales</taxon>
        <taxon>Peronosporaceae</taxon>
        <taxon>Phytophthora</taxon>
    </lineage>
</organism>
<dbReference type="Proteomes" id="UP001165121">
    <property type="component" value="Unassembled WGS sequence"/>
</dbReference>
<evidence type="ECO:0000313" key="3">
    <source>
        <dbReference type="Proteomes" id="UP001165121"/>
    </source>
</evidence>
<feature type="region of interest" description="Disordered" evidence="1">
    <location>
        <begin position="459"/>
        <end position="503"/>
    </location>
</feature>
<protein>
    <submittedName>
        <fullName evidence="2">Unnamed protein product</fullName>
    </submittedName>
</protein>
<feature type="compositionally biased region" description="Polar residues" evidence="1">
    <location>
        <begin position="459"/>
        <end position="475"/>
    </location>
</feature>
<dbReference type="PANTHER" id="PTHR31569:SF4">
    <property type="entry name" value="SWIM-TYPE DOMAIN-CONTAINING PROTEIN"/>
    <property type="match status" value="1"/>
</dbReference>
<dbReference type="OrthoDB" id="167578at2759"/>
<sequence>MIVPSPLPRSYRHCLDGLNCAIMLDADAQPRADSSLRPSTPDSDEHPNVVVTVPPLDKTTFVSWGQFHEYLAEYQQRTFQVYSTRTATPVSTRNKRIQQRYADQGRTAPSGELLPEEMGTYSKAYVCTHHGQPRPRATGQRTRKPSRAINCPARITLVLKKDASSGNYFVHVSSHTARHNHVLSGGEYRRHPKIRKITDTNVLRTVSALQKADAQPRKILEFVRENTDKDIELRDVHNLLAMIRKNPSLVVDAPSRSVVDTAVASTVPASASYAASAIGVADASGAPPSAVAAQPSVPASAVAAPPPVAPSVGATPSHQLPQSVGPPERSSHFARASGRQVQPQPPQPRPQSLPQSYPQVQHLPPPAPARELPTQYGKFLAAFNVGKEVAGLMAEMDATHFAHCYAELRMFLRVAESGRVPCFNKAKTVNGLPANRSRTDPASVFESIRISASSTESFSDAHTSAQGFNTPSQSLKVGLSTKPASSTGFQTLSPSRPLSPNVS</sequence>
<dbReference type="InterPro" id="IPR052579">
    <property type="entry name" value="Zinc_finger_SWIM"/>
</dbReference>
<gene>
    <name evidence="2" type="ORF">Pfra01_002078100</name>
</gene>
<dbReference type="EMBL" id="BSXT01002906">
    <property type="protein sequence ID" value="GMF51432.1"/>
    <property type="molecule type" value="Genomic_DNA"/>
</dbReference>
<dbReference type="PANTHER" id="PTHR31569">
    <property type="entry name" value="SWIM-TYPE DOMAIN-CONTAINING PROTEIN"/>
    <property type="match status" value="1"/>
</dbReference>
<evidence type="ECO:0000313" key="2">
    <source>
        <dbReference type="EMBL" id="GMF51432.1"/>
    </source>
</evidence>
<accession>A0A9W7D2T0</accession>